<organism evidence="2 3">
    <name type="scientific">Fragilariopsis cylindrus CCMP1102</name>
    <dbReference type="NCBI Taxonomy" id="635003"/>
    <lineage>
        <taxon>Eukaryota</taxon>
        <taxon>Sar</taxon>
        <taxon>Stramenopiles</taxon>
        <taxon>Ochrophyta</taxon>
        <taxon>Bacillariophyta</taxon>
        <taxon>Bacillariophyceae</taxon>
        <taxon>Bacillariophycidae</taxon>
        <taxon>Bacillariales</taxon>
        <taxon>Bacillariaceae</taxon>
        <taxon>Fragilariopsis</taxon>
    </lineage>
</organism>
<dbReference type="Proteomes" id="UP000095751">
    <property type="component" value="Unassembled WGS sequence"/>
</dbReference>
<feature type="region of interest" description="Disordered" evidence="1">
    <location>
        <begin position="22"/>
        <end position="49"/>
    </location>
</feature>
<dbReference type="InParanoid" id="A0A1E7EQ94"/>
<feature type="compositionally biased region" description="Acidic residues" evidence="1">
    <location>
        <begin position="139"/>
        <end position="159"/>
    </location>
</feature>
<evidence type="ECO:0000256" key="1">
    <source>
        <dbReference type="SAM" id="MobiDB-lite"/>
    </source>
</evidence>
<accession>A0A1E7EQ94</accession>
<feature type="region of interest" description="Disordered" evidence="1">
    <location>
        <begin position="125"/>
        <end position="168"/>
    </location>
</feature>
<evidence type="ECO:0000313" key="2">
    <source>
        <dbReference type="EMBL" id="OEU07713.1"/>
    </source>
</evidence>
<feature type="region of interest" description="Disordered" evidence="1">
    <location>
        <begin position="392"/>
        <end position="440"/>
    </location>
</feature>
<reference evidence="2 3" key="1">
    <citation type="submission" date="2016-09" db="EMBL/GenBank/DDBJ databases">
        <title>Extensive genetic diversity and differential bi-allelic expression allows diatom success in the polar Southern Ocean.</title>
        <authorList>
            <consortium name="DOE Joint Genome Institute"/>
            <person name="Mock T."/>
            <person name="Otillar R.P."/>
            <person name="Strauss J."/>
            <person name="Dupont C."/>
            <person name="Frickenhaus S."/>
            <person name="Maumus F."/>
            <person name="Mcmullan M."/>
            <person name="Sanges R."/>
            <person name="Schmutz J."/>
            <person name="Toseland A."/>
            <person name="Valas R."/>
            <person name="Veluchamy A."/>
            <person name="Ward B.J."/>
            <person name="Allen A."/>
            <person name="Barry K."/>
            <person name="Falciatore A."/>
            <person name="Ferrante M."/>
            <person name="Fortunato A.E."/>
            <person name="Gloeckner G."/>
            <person name="Gruber A."/>
            <person name="Hipkin R."/>
            <person name="Janech M."/>
            <person name="Kroth P."/>
            <person name="Leese F."/>
            <person name="Lindquist E."/>
            <person name="Lyon B.R."/>
            <person name="Martin J."/>
            <person name="Mayer C."/>
            <person name="Parker M."/>
            <person name="Quesneville H."/>
            <person name="Raymond J."/>
            <person name="Uhlig C."/>
            <person name="Valentin K.U."/>
            <person name="Worden A.Z."/>
            <person name="Armbrust E.V."/>
            <person name="Bowler C."/>
            <person name="Green B."/>
            <person name="Moulton V."/>
            <person name="Van Oosterhout C."/>
            <person name="Grigoriev I."/>
        </authorList>
    </citation>
    <scope>NUCLEOTIDE SEQUENCE [LARGE SCALE GENOMIC DNA]</scope>
    <source>
        <strain evidence="2 3">CCMP1102</strain>
    </source>
</reference>
<dbReference type="EMBL" id="KV784384">
    <property type="protein sequence ID" value="OEU07713.1"/>
    <property type="molecule type" value="Genomic_DNA"/>
</dbReference>
<evidence type="ECO:0000313" key="3">
    <source>
        <dbReference type="Proteomes" id="UP000095751"/>
    </source>
</evidence>
<dbReference type="AlphaFoldDB" id="A0A1E7EQ94"/>
<dbReference type="KEGG" id="fcy:FRACYDRAFT_250736"/>
<protein>
    <submittedName>
        <fullName evidence="2">Uncharacterized protein</fullName>
    </submittedName>
</protein>
<sequence length="476" mass="54259">MTFSLSSSSSYPSLLALSSPTTSASASANTNTRNHHQNHHQQNHENNQNQNHNQVVIQNYLQKLNNRATICIEIGQYSNALTFLAKALQLISSETQTTNDDDQTSPACCQCYHCSIDGCILPSDNDDDDDDTNNNKDDFDSDYDSDSDGYNDDDEDDEDGVKKTKNKHDSDTINIDGYYIYQRPILIPSRTICSNDNHHRMDILTLFLIISFNLGLAHHLINIETTSNEIKNSGGNSNVKFDNTLQFYILARDMMYRRRQQQQQQVADAGDASININTQSYQNQNYSMRFDMILCNNICHIYYYNKQQQLQQQCLRDLNSIIVLAIDHNKTINDSMVMQQQQLQMRYNGTTGTGGGAFCSNSIKSIRRSSIPCITTNEMDVDVEFEYCDNEYGNNDGMETDPQQHDNAVDDDDDEYGYYDSMDEDDTSTIDNDNDKEDDQNNGLLPLIDINEGFLKNINICDGHKLSYHVLTYPFY</sequence>
<proteinExistence type="predicted"/>
<keyword evidence="3" id="KW-1185">Reference proteome</keyword>
<feature type="compositionally biased region" description="Acidic residues" evidence="1">
    <location>
        <begin position="409"/>
        <end position="440"/>
    </location>
</feature>
<gene>
    <name evidence="2" type="ORF">FRACYDRAFT_250736</name>
</gene>
<feature type="compositionally biased region" description="Low complexity" evidence="1">
    <location>
        <begin position="22"/>
        <end position="32"/>
    </location>
</feature>
<name>A0A1E7EQ94_9STRA</name>